<dbReference type="AlphaFoldDB" id="A0A7R7HVV3"/>
<dbReference type="KEGG" id="atl:Athai_15440"/>
<proteinExistence type="predicted"/>
<accession>A0A7R7HVV3</accession>
<name>A0A7R7HVV3_9ACTN</name>
<dbReference type="SUPFAM" id="SSF53271">
    <property type="entry name" value="PRTase-like"/>
    <property type="match status" value="1"/>
</dbReference>
<dbReference type="Gene3D" id="3.30.1310.20">
    <property type="entry name" value="PRTase-like"/>
    <property type="match status" value="1"/>
</dbReference>
<dbReference type="Proteomes" id="UP000611640">
    <property type="component" value="Chromosome"/>
</dbReference>
<feature type="domain" description="Phosphoribosyltransferase" evidence="2">
    <location>
        <begin position="22"/>
        <end position="147"/>
    </location>
</feature>
<keyword evidence="4" id="KW-1185">Reference proteome</keyword>
<reference evidence="3 4" key="1">
    <citation type="submission" date="2020-08" db="EMBL/GenBank/DDBJ databases">
        <title>Whole genome shotgun sequence of Actinocatenispora thailandica NBRC 105041.</title>
        <authorList>
            <person name="Komaki H."/>
            <person name="Tamura T."/>
        </authorList>
    </citation>
    <scope>NUCLEOTIDE SEQUENCE [LARGE SCALE GENOMIC DNA]</scope>
    <source>
        <strain evidence="3 4">NBRC 105041</strain>
    </source>
</reference>
<evidence type="ECO:0000313" key="4">
    <source>
        <dbReference type="Proteomes" id="UP000611640"/>
    </source>
</evidence>
<protein>
    <recommendedName>
        <fullName evidence="2">Phosphoribosyltransferase domain-containing protein</fullName>
    </recommendedName>
</protein>
<dbReference type="Pfam" id="PF00156">
    <property type="entry name" value="Pribosyltran"/>
    <property type="match status" value="1"/>
</dbReference>
<evidence type="ECO:0000256" key="1">
    <source>
        <dbReference type="SAM" id="MobiDB-lite"/>
    </source>
</evidence>
<gene>
    <name evidence="3" type="ORF">Athai_15440</name>
</gene>
<evidence type="ECO:0000313" key="3">
    <source>
        <dbReference type="EMBL" id="BCJ34041.1"/>
    </source>
</evidence>
<dbReference type="RefSeq" id="WP_203960824.1">
    <property type="nucleotide sequence ID" value="NZ_AP023355.1"/>
</dbReference>
<organism evidence="3 4">
    <name type="scientific">Actinocatenispora thailandica</name>
    <dbReference type="NCBI Taxonomy" id="227318"/>
    <lineage>
        <taxon>Bacteria</taxon>
        <taxon>Bacillati</taxon>
        <taxon>Actinomycetota</taxon>
        <taxon>Actinomycetes</taxon>
        <taxon>Micromonosporales</taxon>
        <taxon>Micromonosporaceae</taxon>
        <taxon>Actinocatenispora</taxon>
    </lineage>
</organism>
<dbReference type="InterPro" id="IPR000836">
    <property type="entry name" value="PRTase_dom"/>
</dbReference>
<dbReference type="Gene3D" id="3.40.50.2020">
    <property type="match status" value="1"/>
</dbReference>
<evidence type="ECO:0000259" key="2">
    <source>
        <dbReference type="Pfam" id="PF00156"/>
    </source>
</evidence>
<feature type="region of interest" description="Disordered" evidence="1">
    <location>
        <begin position="227"/>
        <end position="251"/>
    </location>
</feature>
<sequence>MFRDRGAAGEMLVHRLTQLCLAESVVLGVAAGGVAVGYPVARRLGVPLDVVVVHRLRAPDSPHATLGAATEDRIVVGDRPPIDGIRRAHAAIDRQARRFHQRHAPVPLADRTAVVVDDGVMTGATARAACLLARRRGARRVVFAAPVMPIRAIADLSDVADDLPRIVTAPSVPVLSPGTPRSRRSTTRTWWTCWTGSTRSWRTAPDRADARWLPGYRGIRRDGCGRRPDPAGCADLAGRRSRSRRGIRQGSRHESGALFGLTIAVHDRCIEPTR</sequence>
<dbReference type="EMBL" id="AP023355">
    <property type="protein sequence ID" value="BCJ34041.1"/>
    <property type="molecule type" value="Genomic_DNA"/>
</dbReference>
<dbReference type="InterPro" id="IPR029057">
    <property type="entry name" value="PRTase-like"/>
</dbReference>